<keyword evidence="3" id="KW-1185">Reference proteome</keyword>
<dbReference type="Proteomes" id="UP000198804">
    <property type="component" value="Unassembled WGS sequence"/>
</dbReference>
<sequence length="85" mass="9419">MPHMKWYALRPRDPADPRWPLPETPQVSLKAEDAPDARRRFLEAYPSEPFGTPGQPLPNRGAGSFLGDEDALLVEETQAPPAPEA</sequence>
<name>A0A1I4D3F0_9HYPH</name>
<dbReference type="EMBL" id="FOSV01000005">
    <property type="protein sequence ID" value="SFK86716.1"/>
    <property type="molecule type" value="Genomic_DNA"/>
</dbReference>
<accession>A0A1I4D3F0</accession>
<organism evidence="2 3">
    <name type="scientific">Methylorubrum salsuginis</name>
    <dbReference type="NCBI Taxonomy" id="414703"/>
    <lineage>
        <taxon>Bacteria</taxon>
        <taxon>Pseudomonadati</taxon>
        <taxon>Pseudomonadota</taxon>
        <taxon>Alphaproteobacteria</taxon>
        <taxon>Hyphomicrobiales</taxon>
        <taxon>Methylobacteriaceae</taxon>
        <taxon>Methylorubrum</taxon>
    </lineage>
</organism>
<evidence type="ECO:0000313" key="3">
    <source>
        <dbReference type="Proteomes" id="UP000198804"/>
    </source>
</evidence>
<evidence type="ECO:0000256" key="1">
    <source>
        <dbReference type="SAM" id="MobiDB-lite"/>
    </source>
</evidence>
<evidence type="ECO:0000313" key="2">
    <source>
        <dbReference type="EMBL" id="SFK86716.1"/>
    </source>
</evidence>
<feature type="region of interest" description="Disordered" evidence="1">
    <location>
        <begin position="1"/>
        <end position="31"/>
    </location>
</feature>
<dbReference type="AlphaFoldDB" id="A0A1I4D3F0"/>
<proteinExistence type="predicted"/>
<protein>
    <submittedName>
        <fullName evidence="2">Uncharacterized protein</fullName>
    </submittedName>
</protein>
<gene>
    <name evidence="2" type="ORF">SAMN04488125_105105</name>
</gene>
<dbReference type="STRING" id="414703.SAMN04488125_105105"/>
<feature type="region of interest" description="Disordered" evidence="1">
    <location>
        <begin position="46"/>
        <end position="85"/>
    </location>
</feature>
<reference evidence="3" key="1">
    <citation type="submission" date="2016-10" db="EMBL/GenBank/DDBJ databases">
        <authorList>
            <person name="Varghese N."/>
            <person name="Submissions S."/>
        </authorList>
    </citation>
    <scope>NUCLEOTIDE SEQUENCE [LARGE SCALE GENOMIC DNA]</scope>
    <source>
        <strain evidence="3">CGMCC 1.6474</strain>
    </source>
</reference>